<dbReference type="RefSeq" id="WP_187150292.1">
    <property type="nucleotide sequence ID" value="NZ_LWUJ01000012.1"/>
</dbReference>
<dbReference type="Proteomes" id="UP000077623">
    <property type="component" value="Unassembled WGS sequence"/>
</dbReference>
<gene>
    <name evidence="1" type="ORF">A6V39_03270</name>
</gene>
<name>A0A1A9QD71_9MOLU</name>
<protein>
    <submittedName>
        <fullName evidence="1">Uncharacterized protein</fullName>
    </submittedName>
</protein>
<dbReference type="EMBL" id="LWUJ01000012">
    <property type="protein sequence ID" value="OAL09905.1"/>
    <property type="molecule type" value="Genomic_DNA"/>
</dbReference>
<evidence type="ECO:0000313" key="1">
    <source>
        <dbReference type="EMBL" id="OAL09905.1"/>
    </source>
</evidence>
<dbReference type="AlphaFoldDB" id="A0A1A9QD71"/>
<keyword evidence="2" id="KW-1185">Reference proteome</keyword>
<accession>A0A1A9QD71</accession>
<dbReference type="STRING" id="432608.A6V39_03270"/>
<organism evidence="1 2">
    <name type="scientific">Candidatus Mycoplasma haematobovis</name>
    <dbReference type="NCBI Taxonomy" id="432608"/>
    <lineage>
        <taxon>Bacteria</taxon>
        <taxon>Bacillati</taxon>
        <taxon>Mycoplasmatota</taxon>
        <taxon>Mollicutes</taxon>
        <taxon>Mycoplasmataceae</taxon>
        <taxon>Mycoplasma</taxon>
    </lineage>
</organism>
<comment type="caution">
    <text evidence="1">The sequence shown here is derived from an EMBL/GenBank/DDBJ whole genome shotgun (WGS) entry which is preliminary data.</text>
</comment>
<proteinExistence type="predicted"/>
<evidence type="ECO:0000313" key="2">
    <source>
        <dbReference type="Proteomes" id="UP000077623"/>
    </source>
</evidence>
<sequence length="170" mass="18614">MNRAGFEGIEKASTEDLMKIVKAYKEALKSGKKFEKMEEVEVDGKTDEEIGEQIKGGCRRIAVSGVSSVNKDTGRRFCVVPVTVEETLKKQGIRFLDVDGNGDDTHWGEKVELLFGSGKANESMKKENDSSKKVDMIKASCRDLKTAPTTSGGFNSFLTVATTYCSIKGK</sequence>
<reference evidence="2" key="1">
    <citation type="submission" date="2016-04" db="EMBL/GenBank/DDBJ databases">
        <authorList>
            <person name="Quiroz-Castaneda R.E."/>
            <person name="Martinez-Ocampo F."/>
        </authorList>
    </citation>
    <scope>NUCLEOTIDE SEQUENCE [LARGE SCALE GENOMIC DNA]</scope>
    <source>
        <strain evidence="2">INIFAP01</strain>
    </source>
</reference>